<protein>
    <recommendedName>
        <fullName evidence="3">DUF222 domain-containing protein</fullName>
    </recommendedName>
</protein>
<sequence length="114" mass="11906">MALEHRLADEAAALAAALAEPLGAVGDDRLRDLIGMIGSVRRLVDAVGVRIAGELARRCDEGALAVRWGERSAAAVLAVEAGLDPAEAQDWCEVGAQVVPRLSLAGRICPRVAR</sequence>
<accession>A0ABQ6KCT2</accession>
<evidence type="ECO:0000313" key="2">
    <source>
        <dbReference type="Proteomes" id="UP001157034"/>
    </source>
</evidence>
<dbReference type="Proteomes" id="UP001157034">
    <property type="component" value="Unassembled WGS sequence"/>
</dbReference>
<dbReference type="RefSeq" id="WP_284255450.1">
    <property type="nucleotide sequence ID" value="NZ_BSVB01000001.1"/>
</dbReference>
<comment type="caution">
    <text evidence="1">The sequence shown here is derived from an EMBL/GenBank/DDBJ whole genome shotgun (WGS) entry which is preliminary data.</text>
</comment>
<keyword evidence="2" id="KW-1185">Reference proteome</keyword>
<reference evidence="2" key="1">
    <citation type="journal article" date="2019" name="Int. J. Syst. Evol. Microbiol.">
        <title>The Global Catalogue of Microorganisms (GCM) 10K type strain sequencing project: providing services to taxonomists for standard genome sequencing and annotation.</title>
        <authorList>
            <consortium name="The Broad Institute Genomics Platform"/>
            <consortium name="The Broad Institute Genome Sequencing Center for Infectious Disease"/>
            <person name="Wu L."/>
            <person name="Ma J."/>
        </authorList>
    </citation>
    <scope>NUCLEOTIDE SEQUENCE [LARGE SCALE GENOMIC DNA]</scope>
    <source>
        <strain evidence="2">NBRC 108894</strain>
    </source>
</reference>
<name>A0ABQ6KCT2_9MICO</name>
<evidence type="ECO:0008006" key="3">
    <source>
        <dbReference type="Google" id="ProtNLM"/>
    </source>
</evidence>
<organism evidence="1 2">
    <name type="scientific">Pseudolysinimonas kribbensis</name>
    <dbReference type="NCBI Taxonomy" id="433641"/>
    <lineage>
        <taxon>Bacteria</taxon>
        <taxon>Bacillati</taxon>
        <taxon>Actinomycetota</taxon>
        <taxon>Actinomycetes</taxon>
        <taxon>Micrococcales</taxon>
        <taxon>Microbacteriaceae</taxon>
        <taxon>Pseudolysinimonas</taxon>
    </lineage>
</organism>
<evidence type="ECO:0000313" key="1">
    <source>
        <dbReference type="EMBL" id="GMA96969.1"/>
    </source>
</evidence>
<gene>
    <name evidence="1" type="ORF">GCM10025881_37930</name>
</gene>
<proteinExistence type="predicted"/>
<dbReference type="EMBL" id="BSVB01000001">
    <property type="protein sequence ID" value="GMA96969.1"/>
    <property type="molecule type" value="Genomic_DNA"/>
</dbReference>